<sequence>MLASISIKVESFAKQTDLTPLLQRFGARGIEIILLSQSRERKVQSNKPSNTDHHCQPSCKHHVGSIPSHIRNFLPFLNTPPDHSPKTRPNNVWRLREACRRGGGGRGGGGAGKRNPVPSALHHPPPLHRPPSGAPGGRLSVGGNRNTATVPTTSAPSAAEERFSLVTGNPLDFAMVIRLAPDLVDEIKRVEAQGGTARIKFDSSANNPSGNHVRNPSKLPGFNPEPYT</sequence>
<name>A0A7J0FFC7_9ERIC</name>
<gene>
    <name evidence="2" type="ORF">Acr_11g0014520</name>
</gene>
<dbReference type="OrthoDB" id="4869960at2759"/>
<evidence type="ECO:0000256" key="1">
    <source>
        <dbReference type="SAM" id="MobiDB-lite"/>
    </source>
</evidence>
<proteinExistence type="predicted"/>
<dbReference type="PANTHER" id="PTHR38372">
    <property type="entry name" value="DENTIN SIALOPHOSPHOPROTEIN-LIKE PROTEIN"/>
    <property type="match status" value="1"/>
</dbReference>
<dbReference type="PANTHER" id="PTHR38372:SF2">
    <property type="entry name" value="DENTIN SIALOPHOSPHOPROTEIN-LIKE PROTEIN"/>
    <property type="match status" value="1"/>
</dbReference>
<feature type="compositionally biased region" description="Gly residues" evidence="1">
    <location>
        <begin position="101"/>
        <end position="112"/>
    </location>
</feature>
<feature type="compositionally biased region" description="Pro residues" evidence="1">
    <location>
        <begin position="123"/>
        <end position="133"/>
    </location>
</feature>
<accession>A0A7J0FFC7</accession>
<reference evidence="2 3" key="1">
    <citation type="submission" date="2019-07" db="EMBL/GenBank/DDBJ databases">
        <title>De Novo Assembly of kiwifruit Actinidia rufa.</title>
        <authorList>
            <person name="Sugita-Konishi S."/>
            <person name="Sato K."/>
            <person name="Mori E."/>
            <person name="Abe Y."/>
            <person name="Kisaki G."/>
            <person name="Hamano K."/>
            <person name="Suezawa K."/>
            <person name="Otani M."/>
            <person name="Fukuda T."/>
            <person name="Manabe T."/>
            <person name="Gomi K."/>
            <person name="Tabuchi M."/>
            <person name="Akimitsu K."/>
            <person name="Kataoka I."/>
        </authorList>
    </citation>
    <scope>NUCLEOTIDE SEQUENCE [LARGE SCALE GENOMIC DNA]</scope>
    <source>
        <strain evidence="3">cv. Fuchu</strain>
    </source>
</reference>
<feature type="region of interest" description="Disordered" evidence="1">
    <location>
        <begin position="99"/>
        <end position="158"/>
    </location>
</feature>
<dbReference type="AlphaFoldDB" id="A0A7J0FFC7"/>
<evidence type="ECO:0000313" key="2">
    <source>
        <dbReference type="EMBL" id="GFY97146.1"/>
    </source>
</evidence>
<protein>
    <submittedName>
        <fullName evidence="2">Dentin sialophosphoprotein-like protein</fullName>
    </submittedName>
</protein>
<organism evidence="2 3">
    <name type="scientific">Actinidia rufa</name>
    <dbReference type="NCBI Taxonomy" id="165716"/>
    <lineage>
        <taxon>Eukaryota</taxon>
        <taxon>Viridiplantae</taxon>
        <taxon>Streptophyta</taxon>
        <taxon>Embryophyta</taxon>
        <taxon>Tracheophyta</taxon>
        <taxon>Spermatophyta</taxon>
        <taxon>Magnoliopsida</taxon>
        <taxon>eudicotyledons</taxon>
        <taxon>Gunneridae</taxon>
        <taxon>Pentapetalae</taxon>
        <taxon>asterids</taxon>
        <taxon>Ericales</taxon>
        <taxon>Actinidiaceae</taxon>
        <taxon>Actinidia</taxon>
    </lineage>
</organism>
<comment type="caution">
    <text evidence="2">The sequence shown here is derived from an EMBL/GenBank/DDBJ whole genome shotgun (WGS) entry which is preliminary data.</text>
</comment>
<feature type="region of interest" description="Disordered" evidence="1">
    <location>
        <begin position="198"/>
        <end position="228"/>
    </location>
</feature>
<dbReference type="EMBL" id="BJWL01000011">
    <property type="protein sequence ID" value="GFY97146.1"/>
    <property type="molecule type" value="Genomic_DNA"/>
</dbReference>
<feature type="compositionally biased region" description="Polar residues" evidence="1">
    <location>
        <begin position="203"/>
        <end position="214"/>
    </location>
</feature>
<evidence type="ECO:0000313" key="3">
    <source>
        <dbReference type="Proteomes" id="UP000585474"/>
    </source>
</evidence>
<dbReference type="Proteomes" id="UP000585474">
    <property type="component" value="Unassembled WGS sequence"/>
</dbReference>
<keyword evidence="3" id="KW-1185">Reference proteome</keyword>
<feature type="compositionally biased region" description="Low complexity" evidence="1">
    <location>
        <begin position="147"/>
        <end position="158"/>
    </location>
</feature>